<reference evidence="4 5" key="1">
    <citation type="submission" date="2016-09" db="EMBL/GenBank/DDBJ databases">
        <title>Genome Sequence of the Lactobacillus fermentum strain NCC2970 (CNCM I-5068).</title>
        <authorList>
            <person name="Barretto C."/>
            <person name="Ngom-Bru C."/>
            <person name="Genevaz A."/>
            <person name="Fournier C."/>
            <person name="Moine D."/>
            <person name="Kassam M."/>
            <person name="Iltis A."/>
            <person name="Sagory-Zalkind P."/>
            <person name="Faucherand G."/>
            <person name="Descombes P."/>
            <person name="Duboux S."/>
        </authorList>
    </citation>
    <scope>NUCLEOTIDE SEQUENCE [LARGE SCALE GENOMIC DNA]</scope>
    <source>
        <strain evidence="4 5">NCC2970</strain>
    </source>
</reference>
<dbReference type="Gene3D" id="3.50.50.60">
    <property type="entry name" value="FAD/NAD(P)-binding domain"/>
    <property type="match status" value="2"/>
</dbReference>
<evidence type="ECO:0000256" key="1">
    <source>
        <dbReference type="ARBA" id="ARBA00022630"/>
    </source>
</evidence>
<dbReference type="PANTHER" id="PTHR43014">
    <property type="entry name" value="MERCURIC REDUCTASE"/>
    <property type="match status" value="1"/>
</dbReference>
<dbReference type="SUPFAM" id="SSF55424">
    <property type="entry name" value="FAD/NAD-linked reductases, dimerisation (C-terminal) domain"/>
    <property type="match status" value="1"/>
</dbReference>
<evidence type="ECO:0000259" key="3">
    <source>
        <dbReference type="Pfam" id="PF07992"/>
    </source>
</evidence>
<dbReference type="Proteomes" id="UP000094714">
    <property type="component" value="Chromosome"/>
</dbReference>
<dbReference type="PATRIC" id="fig|1613.112.peg.672"/>
<evidence type="ECO:0000313" key="4">
    <source>
        <dbReference type="EMBL" id="AOR74109.1"/>
    </source>
</evidence>
<dbReference type="InterPro" id="IPR036188">
    <property type="entry name" value="FAD/NAD-bd_sf"/>
</dbReference>
<gene>
    <name evidence="4" type="ORF">LACFE_CDS0642</name>
</gene>
<dbReference type="GO" id="GO:0016491">
    <property type="term" value="F:oxidoreductase activity"/>
    <property type="evidence" value="ECO:0007669"/>
    <property type="project" value="InterPro"/>
</dbReference>
<proteinExistence type="predicted"/>
<keyword evidence="1" id="KW-0285">Flavoprotein</keyword>
<evidence type="ECO:0000256" key="2">
    <source>
        <dbReference type="ARBA" id="ARBA00022827"/>
    </source>
</evidence>
<dbReference type="InterPro" id="IPR023753">
    <property type="entry name" value="FAD/NAD-binding_dom"/>
</dbReference>
<dbReference type="PANTHER" id="PTHR43014:SF5">
    <property type="entry name" value="GLUTATHIONE REDUCTASE (NADPH)"/>
    <property type="match status" value="1"/>
</dbReference>
<protein>
    <submittedName>
        <fullName evidence="4">Glutathione reductase</fullName>
    </submittedName>
</protein>
<dbReference type="Pfam" id="PF07992">
    <property type="entry name" value="Pyr_redox_2"/>
    <property type="match status" value="1"/>
</dbReference>
<dbReference type="EMBL" id="CP017151">
    <property type="protein sequence ID" value="AOR74109.1"/>
    <property type="molecule type" value="Genomic_DNA"/>
</dbReference>
<dbReference type="RefSeq" id="WP_069775786.1">
    <property type="nucleotide sequence ID" value="NZ_CAXOPQ010000002.1"/>
</dbReference>
<dbReference type="PRINTS" id="PR00411">
    <property type="entry name" value="PNDRDTASEI"/>
</dbReference>
<sequence>MELYDYILLGTGPAGYKLAKGLAGDNHRILAVEPNLFGGTCPNVGCEPKIFLEGAVRAALATTNLVGKGIDQAATVDWATLMKTKKARFDSWPSETKAIYEQLPGVTVKVGAGRFTGPHTVAVGDEEFAGDQIVIATGARPHRLDFPGSELTHDSTDVLSLDQLPATTTIIGGGYVAMELATLLAAAGSQVTLLIRGDRVLKNFARENVRRLVKEMTGRGIRFVFNTSPAELKQADGRLTLITNNGNALTTDYVIDATGRIPNVEALNLAAAGIEYDRHGIAVDENLQTSFAGVYAVGDVVNRPWPKLTPVAERQADYLLTRFGHDDPTAPFNLPVVASAVFSYPTLAQAGVNPDEATAGQHVEEFDWGGSSLYAGQNEHPHYICVYDNQDRLVGISALGAGAADDVNAVLPAIGLGLSRAQWQAAMIEAYPTTGDKVAALLK</sequence>
<evidence type="ECO:0000313" key="5">
    <source>
        <dbReference type="Proteomes" id="UP000094714"/>
    </source>
</evidence>
<dbReference type="PRINTS" id="PR00368">
    <property type="entry name" value="FADPNR"/>
</dbReference>
<dbReference type="Gene3D" id="3.30.390.30">
    <property type="match status" value="1"/>
</dbReference>
<dbReference type="SUPFAM" id="SSF51905">
    <property type="entry name" value="FAD/NAD(P)-binding domain"/>
    <property type="match status" value="1"/>
</dbReference>
<dbReference type="InterPro" id="IPR016156">
    <property type="entry name" value="FAD/NAD-linked_Rdtase_dimer_sf"/>
</dbReference>
<keyword evidence="2" id="KW-0274">FAD</keyword>
<accession>A0A1D7ZWC4</accession>
<organism evidence="4 5">
    <name type="scientific">Limosilactobacillus fermentum</name>
    <name type="common">Lactobacillus fermentum</name>
    <dbReference type="NCBI Taxonomy" id="1613"/>
    <lineage>
        <taxon>Bacteria</taxon>
        <taxon>Bacillati</taxon>
        <taxon>Bacillota</taxon>
        <taxon>Bacilli</taxon>
        <taxon>Lactobacillales</taxon>
        <taxon>Lactobacillaceae</taxon>
        <taxon>Limosilactobacillus</taxon>
    </lineage>
</organism>
<feature type="domain" description="FAD/NAD(P)-binding" evidence="3">
    <location>
        <begin position="4"/>
        <end position="316"/>
    </location>
</feature>
<name>A0A1D7ZWC4_LIMFE</name>
<dbReference type="AlphaFoldDB" id="A0A1D7ZWC4"/>